<sequence length="193" mass="21848">MLSLFFGKAVCLMIIFNVCSMTSADDLKDEDIQRDARDRASMWFGPRLGKRAMHLAPDGDGQAVYRMLEAADALKYYYDQLQYYGAQADDPETKVTKKVIFTPKLGRNADEDQQQSVDFTPRLGRRRLKDSGLAPPDEYRTPELLDARAQYFSPRLGRGGSMTFSPRLGRNLVYDLYPASIRVARSANKTKST</sequence>
<dbReference type="GO" id="GO:0007218">
    <property type="term" value="P:neuropeptide signaling pathway"/>
    <property type="evidence" value="ECO:0007669"/>
    <property type="project" value="UniProtKB-KW"/>
</dbReference>
<dbReference type="EMBL" id="CAJHNJ030000023">
    <property type="protein sequence ID" value="CAG9120031.1"/>
    <property type="molecule type" value="Genomic_DNA"/>
</dbReference>
<accession>A0A8S4EV91</accession>
<evidence type="ECO:0000256" key="4">
    <source>
        <dbReference type="ARBA" id="ARBA00022702"/>
    </source>
</evidence>
<dbReference type="AlphaFoldDB" id="A0A8S4EV91"/>
<reference evidence="7" key="1">
    <citation type="submission" date="2020-11" db="EMBL/GenBank/DDBJ databases">
        <authorList>
            <person name="Whiteford S."/>
        </authorList>
    </citation>
    <scope>NUCLEOTIDE SEQUENCE</scope>
</reference>
<comment type="similarity">
    <text evidence="2">Belongs to the pyrokinin family.</text>
</comment>
<comment type="caution">
    <text evidence="7">The sequence shown here is derived from an EMBL/GenBank/DDBJ whole genome shotgun (WGS) entry which is preliminary data.</text>
</comment>
<evidence type="ECO:0000256" key="2">
    <source>
        <dbReference type="ARBA" id="ARBA00007714"/>
    </source>
</evidence>
<dbReference type="GO" id="GO:0005184">
    <property type="term" value="F:neuropeptide hormone activity"/>
    <property type="evidence" value="ECO:0007669"/>
    <property type="project" value="InterPro"/>
</dbReference>
<dbReference type="PROSITE" id="PS00539">
    <property type="entry name" value="PYROKININ"/>
    <property type="match status" value="2"/>
</dbReference>
<proteinExistence type="inferred from homology"/>
<keyword evidence="8" id="KW-1185">Reference proteome</keyword>
<name>A0A8S4EV91_PLUXY</name>
<evidence type="ECO:0000256" key="1">
    <source>
        <dbReference type="ARBA" id="ARBA00004613"/>
    </source>
</evidence>
<comment type="subcellular location">
    <subcellularLocation>
        <location evidence="1">Secreted</location>
    </subcellularLocation>
</comment>
<keyword evidence="5" id="KW-0027">Amidation</keyword>
<gene>
    <name evidence="7" type="ORF">PLXY2_LOCUS6894</name>
</gene>
<dbReference type="GO" id="GO:0005576">
    <property type="term" value="C:extracellular region"/>
    <property type="evidence" value="ECO:0007669"/>
    <property type="project" value="UniProtKB-SubCell"/>
</dbReference>
<dbReference type="Pfam" id="PF05874">
    <property type="entry name" value="PBAN"/>
    <property type="match status" value="1"/>
</dbReference>
<keyword evidence="4" id="KW-0372">Hormone</keyword>
<dbReference type="InterPro" id="IPR001484">
    <property type="entry name" value="Pyrokinin_CS"/>
</dbReference>
<evidence type="ECO:0000313" key="8">
    <source>
        <dbReference type="Proteomes" id="UP000653454"/>
    </source>
</evidence>
<dbReference type="InterPro" id="IPR008730">
    <property type="entry name" value="PBAN"/>
</dbReference>
<organism evidence="7 8">
    <name type="scientific">Plutella xylostella</name>
    <name type="common">Diamondback moth</name>
    <name type="synonym">Plutella maculipennis</name>
    <dbReference type="NCBI Taxonomy" id="51655"/>
    <lineage>
        <taxon>Eukaryota</taxon>
        <taxon>Metazoa</taxon>
        <taxon>Ecdysozoa</taxon>
        <taxon>Arthropoda</taxon>
        <taxon>Hexapoda</taxon>
        <taxon>Insecta</taxon>
        <taxon>Pterygota</taxon>
        <taxon>Neoptera</taxon>
        <taxon>Endopterygota</taxon>
        <taxon>Lepidoptera</taxon>
        <taxon>Glossata</taxon>
        <taxon>Ditrysia</taxon>
        <taxon>Yponomeutoidea</taxon>
        <taxon>Plutellidae</taxon>
        <taxon>Plutella</taxon>
    </lineage>
</organism>
<keyword evidence="3" id="KW-0964">Secreted</keyword>
<keyword evidence="6" id="KW-0527">Neuropeptide</keyword>
<dbReference type="GO" id="GO:0042811">
    <property type="term" value="P:pheromone biosynthetic process"/>
    <property type="evidence" value="ECO:0007669"/>
    <property type="project" value="InterPro"/>
</dbReference>
<evidence type="ECO:0000256" key="6">
    <source>
        <dbReference type="ARBA" id="ARBA00023320"/>
    </source>
</evidence>
<evidence type="ECO:0000256" key="3">
    <source>
        <dbReference type="ARBA" id="ARBA00022525"/>
    </source>
</evidence>
<dbReference type="Proteomes" id="UP000653454">
    <property type="component" value="Unassembled WGS sequence"/>
</dbReference>
<protein>
    <submittedName>
        <fullName evidence="7">(diamondback moth) hypothetical protein</fullName>
    </submittedName>
</protein>
<evidence type="ECO:0000313" key="7">
    <source>
        <dbReference type="EMBL" id="CAG9120031.1"/>
    </source>
</evidence>
<dbReference type="OrthoDB" id="6424205at2759"/>
<evidence type="ECO:0000256" key="5">
    <source>
        <dbReference type="ARBA" id="ARBA00022815"/>
    </source>
</evidence>